<dbReference type="RefSeq" id="WP_201139566.1">
    <property type="nucleotide sequence ID" value="NZ_CAJNAS010000045.1"/>
</dbReference>
<dbReference type="GO" id="GO:0005737">
    <property type="term" value="C:cytoplasm"/>
    <property type="evidence" value="ECO:0007669"/>
    <property type="project" value="TreeGrafter"/>
</dbReference>
<evidence type="ECO:0000256" key="5">
    <source>
        <dbReference type="ARBA" id="ARBA00045658"/>
    </source>
</evidence>
<dbReference type="GO" id="GO:0016787">
    <property type="term" value="F:hydrolase activity"/>
    <property type="evidence" value="ECO:0007669"/>
    <property type="project" value="UniProtKB-KW"/>
</dbReference>
<dbReference type="SMART" id="SM00833">
    <property type="entry name" value="CobW_C"/>
    <property type="match status" value="1"/>
</dbReference>
<name>A0A9N8R8X9_9BURK</name>
<dbReference type="EMBL" id="CAJNAS010000045">
    <property type="protein sequence ID" value="CAE6967992.1"/>
    <property type="molecule type" value="Genomic_DNA"/>
</dbReference>
<organism evidence="8 9">
    <name type="scientific">Paraburkholderia domus</name>
    <dbReference type="NCBI Taxonomy" id="2793075"/>
    <lineage>
        <taxon>Bacteria</taxon>
        <taxon>Pseudomonadati</taxon>
        <taxon>Pseudomonadota</taxon>
        <taxon>Betaproteobacteria</taxon>
        <taxon>Burkholderiales</taxon>
        <taxon>Burkholderiaceae</taxon>
        <taxon>Paraburkholderia</taxon>
    </lineage>
</organism>
<feature type="domain" description="CobW C-terminal" evidence="7">
    <location>
        <begin position="236"/>
        <end position="327"/>
    </location>
</feature>
<dbReference type="Pfam" id="PF02492">
    <property type="entry name" value="cobW"/>
    <property type="match status" value="1"/>
</dbReference>
<evidence type="ECO:0000256" key="6">
    <source>
        <dbReference type="ARBA" id="ARBA00049117"/>
    </source>
</evidence>
<keyword evidence="1" id="KW-0547">Nucleotide-binding</keyword>
<dbReference type="SUPFAM" id="SSF90002">
    <property type="entry name" value="Hypothetical protein YjiA, C-terminal domain"/>
    <property type="match status" value="1"/>
</dbReference>
<dbReference type="InterPro" id="IPR011629">
    <property type="entry name" value="CobW-like_C"/>
</dbReference>
<keyword evidence="3" id="KW-0143">Chaperone</keyword>
<dbReference type="Gene3D" id="3.40.50.300">
    <property type="entry name" value="P-loop containing nucleotide triphosphate hydrolases"/>
    <property type="match status" value="1"/>
</dbReference>
<dbReference type="Pfam" id="PF07683">
    <property type="entry name" value="CobW_C"/>
    <property type="match status" value="1"/>
</dbReference>
<dbReference type="Proteomes" id="UP000675121">
    <property type="component" value="Unassembled WGS sequence"/>
</dbReference>
<evidence type="ECO:0000256" key="2">
    <source>
        <dbReference type="ARBA" id="ARBA00022801"/>
    </source>
</evidence>
<evidence type="ECO:0000259" key="7">
    <source>
        <dbReference type="SMART" id="SM00833"/>
    </source>
</evidence>
<dbReference type="InterPro" id="IPR051316">
    <property type="entry name" value="Zinc-reg_GTPase_activator"/>
</dbReference>
<dbReference type="InterPro" id="IPR003495">
    <property type="entry name" value="CobW/HypB/UreG_nucleotide-bd"/>
</dbReference>
<reference evidence="8" key="1">
    <citation type="submission" date="2021-02" db="EMBL/GenBank/DDBJ databases">
        <authorList>
            <person name="Vanwijnsberghe S."/>
        </authorList>
    </citation>
    <scope>NUCLEOTIDE SEQUENCE</scope>
    <source>
        <strain evidence="8">R-70211</strain>
    </source>
</reference>
<evidence type="ECO:0000313" key="9">
    <source>
        <dbReference type="Proteomes" id="UP000675121"/>
    </source>
</evidence>
<accession>A0A9N8R8X9</accession>
<sequence length="337" mass="36939">MKDVPRHEPAGSVRITQLTVIGGFLGAGKTTLLNHILSSGLEERTTLLINDFGSVNIDAALIAWRSGEVIQLTNGCMCCSIGGDFTQALLRVLALSDPPERIIVEASGVSDPWKIAQVGLTGHRLRLDSVIVLADAAAVRQHARDRYIGDVLLSQLRAADLLVLNKTDLISQQQRSDLHAWLAEAAPRTPIMDAVNGVVDTEILFNASREPGTGSGHCPIFGTPGVWQVSRHDDVFFRWHFASDGVFDERRLHSVLDTLPAEVLRMKGFLRLSSSPDQWHVLQCVGRRWQLNSTPDYREEGDSRLVAIGSRADFDTRILEQAFAQALVGSDGYGVDE</sequence>
<evidence type="ECO:0000313" key="8">
    <source>
        <dbReference type="EMBL" id="CAE6967992.1"/>
    </source>
</evidence>
<comment type="catalytic activity">
    <reaction evidence="6">
        <text>GTP + H2O = GDP + phosphate + H(+)</text>
        <dbReference type="Rhea" id="RHEA:19669"/>
        <dbReference type="ChEBI" id="CHEBI:15377"/>
        <dbReference type="ChEBI" id="CHEBI:15378"/>
        <dbReference type="ChEBI" id="CHEBI:37565"/>
        <dbReference type="ChEBI" id="CHEBI:43474"/>
        <dbReference type="ChEBI" id="CHEBI:58189"/>
    </reaction>
    <physiologicalReaction direction="left-to-right" evidence="6">
        <dbReference type="Rhea" id="RHEA:19670"/>
    </physiologicalReaction>
</comment>
<proteinExistence type="inferred from homology"/>
<protein>
    <recommendedName>
        <fullName evidence="7">CobW C-terminal domain-containing protein</fullName>
    </recommendedName>
</protein>
<dbReference type="InterPro" id="IPR036627">
    <property type="entry name" value="CobW-likC_sf"/>
</dbReference>
<dbReference type="GO" id="GO:0000166">
    <property type="term" value="F:nucleotide binding"/>
    <property type="evidence" value="ECO:0007669"/>
    <property type="project" value="UniProtKB-KW"/>
</dbReference>
<evidence type="ECO:0000256" key="1">
    <source>
        <dbReference type="ARBA" id="ARBA00022741"/>
    </source>
</evidence>
<dbReference type="PANTHER" id="PTHR13748:SF62">
    <property type="entry name" value="COBW DOMAIN-CONTAINING PROTEIN"/>
    <property type="match status" value="1"/>
</dbReference>
<gene>
    <name evidence="8" type="ORF">R70211_07549</name>
</gene>
<dbReference type="InterPro" id="IPR027417">
    <property type="entry name" value="P-loop_NTPase"/>
</dbReference>
<dbReference type="AlphaFoldDB" id="A0A9N8R8X9"/>
<keyword evidence="2" id="KW-0378">Hydrolase</keyword>
<comment type="function">
    <text evidence="5">Zinc chaperone that directly transfers zinc cofactor to target proteins, thereby activating them. Zinc is transferred from the CXCC motif in the GTPase domain to the zinc binding site in target proteins in a process requiring GTP hydrolysis.</text>
</comment>
<dbReference type="Gene3D" id="3.30.1220.10">
    <property type="entry name" value="CobW-like, C-terminal domain"/>
    <property type="match status" value="1"/>
</dbReference>
<dbReference type="PANTHER" id="PTHR13748">
    <property type="entry name" value="COBW-RELATED"/>
    <property type="match status" value="1"/>
</dbReference>
<keyword evidence="9" id="KW-1185">Reference proteome</keyword>
<comment type="caution">
    <text evidence="8">The sequence shown here is derived from an EMBL/GenBank/DDBJ whole genome shotgun (WGS) entry which is preliminary data.</text>
</comment>
<comment type="similarity">
    <text evidence="4">Belongs to the SIMIBI class G3E GTPase family. ZNG1 subfamily.</text>
</comment>
<evidence type="ECO:0000256" key="4">
    <source>
        <dbReference type="ARBA" id="ARBA00034320"/>
    </source>
</evidence>
<evidence type="ECO:0000256" key="3">
    <source>
        <dbReference type="ARBA" id="ARBA00023186"/>
    </source>
</evidence>
<dbReference type="SUPFAM" id="SSF52540">
    <property type="entry name" value="P-loop containing nucleoside triphosphate hydrolases"/>
    <property type="match status" value="1"/>
</dbReference>
<dbReference type="CDD" id="cd03112">
    <property type="entry name" value="CobW-like"/>
    <property type="match status" value="1"/>
</dbReference>